<keyword evidence="3" id="KW-1185">Reference proteome</keyword>
<dbReference type="EMBL" id="KN827920">
    <property type="protein sequence ID" value="KIK75704.1"/>
    <property type="molecule type" value="Genomic_DNA"/>
</dbReference>
<dbReference type="HOGENOM" id="CLU_188058_0_1_1"/>
<dbReference type="InterPro" id="IPR036397">
    <property type="entry name" value="RNaseH_sf"/>
</dbReference>
<dbReference type="Gene3D" id="3.30.420.10">
    <property type="entry name" value="Ribonuclease H-like superfamily/Ribonuclease H"/>
    <property type="match status" value="1"/>
</dbReference>
<dbReference type="Pfam" id="PF13358">
    <property type="entry name" value="DDE_3"/>
    <property type="match status" value="1"/>
</dbReference>
<evidence type="ECO:0000313" key="3">
    <source>
        <dbReference type="Proteomes" id="UP000054538"/>
    </source>
</evidence>
<gene>
    <name evidence="2" type="ORF">PAXRUDRAFT_171958</name>
</gene>
<dbReference type="Proteomes" id="UP000054538">
    <property type="component" value="Unassembled WGS sequence"/>
</dbReference>
<dbReference type="AlphaFoldDB" id="A0A0D0D6E2"/>
<dbReference type="GO" id="GO:0003676">
    <property type="term" value="F:nucleic acid binding"/>
    <property type="evidence" value="ECO:0007669"/>
    <property type="project" value="InterPro"/>
</dbReference>
<sequence>VLPALTLNEGIIHCNIVEGSFCTETFYVFIQHLLEKMQPFPLPNSVIVMDNCCIHKHPEIQEFIESRYESILVATDVN</sequence>
<feature type="domain" description="Tc1-like transposase DDE" evidence="1">
    <location>
        <begin position="8"/>
        <end position="71"/>
    </location>
</feature>
<protein>
    <recommendedName>
        <fullName evidence="1">Tc1-like transposase DDE domain-containing protein</fullName>
    </recommendedName>
</protein>
<evidence type="ECO:0000313" key="2">
    <source>
        <dbReference type="EMBL" id="KIK75704.1"/>
    </source>
</evidence>
<feature type="non-terminal residue" evidence="2">
    <location>
        <position position="1"/>
    </location>
</feature>
<evidence type="ECO:0000259" key="1">
    <source>
        <dbReference type="Pfam" id="PF13358"/>
    </source>
</evidence>
<proteinExistence type="predicted"/>
<organism evidence="2 3">
    <name type="scientific">Paxillus rubicundulus Ve08.2h10</name>
    <dbReference type="NCBI Taxonomy" id="930991"/>
    <lineage>
        <taxon>Eukaryota</taxon>
        <taxon>Fungi</taxon>
        <taxon>Dikarya</taxon>
        <taxon>Basidiomycota</taxon>
        <taxon>Agaricomycotina</taxon>
        <taxon>Agaricomycetes</taxon>
        <taxon>Agaricomycetidae</taxon>
        <taxon>Boletales</taxon>
        <taxon>Paxilineae</taxon>
        <taxon>Paxillaceae</taxon>
        <taxon>Paxillus</taxon>
    </lineage>
</organism>
<name>A0A0D0D6E2_9AGAM</name>
<dbReference type="InParanoid" id="A0A0D0D6E2"/>
<dbReference type="InterPro" id="IPR038717">
    <property type="entry name" value="Tc1-like_DDE_dom"/>
</dbReference>
<dbReference type="OrthoDB" id="2142724at2759"/>
<reference evidence="2 3" key="1">
    <citation type="submission" date="2014-04" db="EMBL/GenBank/DDBJ databases">
        <authorList>
            <consortium name="DOE Joint Genome Institute"/>
            <person name="Kuo A."/>
            <person name="Kohler A."/>
            <person name="Jargeat P."/>
            <person name="Nagy L.G."/>
            <person name="Floudas D."/>
            <person name="Copeland A."/>
            <person name="Barry K.W."/>
            <person name="Cichocki N."/>
            <person name="Veneault-Fourrey C."/>
            <person name="LaButti K."/>
            <person name="Lindquist E.A."/>
            <person name="Lipzen A."/>
            <person name="Lundell T."/>
            <person name="Morin E."/>
            <person name="Murat C."/>
            <person name="Sun H."/>
            <person name="Tunlid A."/>
            <person name="Henrissat B."/>
            <person name="Grigoriev I.V."/>
            <person name="Hibbett D.S."/>
            <person name="Martin F."/>
            <person name="Nordberg H.P."/>
            <person name="Cantor M.N."/>
            <person name="Hua S.X."/>
        </authorList>
    </citation>
    <scope>NUCLEOTIDE SEQUENCE [LARGE SCALE GENOMIC DNA]</scope>
    <source>
        <strain evidence="2 3">Ve08.2h10</strain>
    </source>
</reference>
<reference evidence="3" key="2">
    <citation type="submission" date="2015-01" db="EMBL/GenBank/DDBJ databases">
        <title>Evolutionary Origins and Diversification of the Mycorrhizal Mutualists.</title>
        <authorList>
            <consortium name="DOE Joint Genome Institute"/>
            <consortium name="Mycorrhizal Genomics Consortium"/>
            <person name="Kohler A."/>
            <person name="Kuo A."/>
            <person name="Nagy L.G."/>
            <person name="Floudas D."/>
            <person name="Copeland A."/>
            <person name="Barry K.W."/>
            <person name="Cichocki N."/>
            <person name="Veneault-Fourrey C."/>
            <person name="LaButti K."/>
            <person name="Lindquist E.A."/>
            <person name="Lipzen A."/>
            <person name="Lundell T."/>
            <person name="Morin E."/>
            <person name="Murat C."/>
            <person name="Riley R."/>
            <person name="Ohm R."/>
            <person name="Sun H."/>
            <person name="Tunlid A."/>
            <person name="Henrissat B."/>
            <person name="Grigoriev I.V."/>
            <person name="Hibbett D.S."/>
            <person name="Martin F."/>
        </authorList>
    </citation>
    <scope>NUCLEOTIDE SEQUENCE [LARGE SCALE GENOMIC DNA]</scope>
    <source>
        <strain evidence="3">Ve08.2h10</strain>
    </source>
</reference>
<accession>A0A0D0D6E2</accession>